<organism evidence="2 3">
    <name type="scientific">Rudaeicoccus suwonensis</name>
    <dbReference type="NCBI Taxonomy" id="657409"/>
    <lineage>
        <taxon>Bacteria</taxon>
        <taxon>Bacillati</taxon>
        <taxon>Actinomycetota</taxon>
        <taxon>Actinomycetes</taxon>
        <taxon>Micrococcales</taxon>
        <taxon>Dermacoccaceae</taxon>
        <taxon>Rudaeicoccus</taxon>
    </lineage>
</organism>
<sequence length="336" mass="38086">MQLYAEPPRLPDSGVNDARRQNHVTGWTGVTQGETRLNRFIVGVSACISQLNHTHVIHLLPAETPAIPGEKPGMRPCEPAWTTRPEAPRKSRRHVARMPQQMLRTADPRRVATHKGPIRETHRRARGRPSRWAVEPLVVNVEQVGGGVARRQRRQVGGGVLCRHTCRACGTQTSARAWHTNHRPARAAYEPSACARAAPVQTLSRRWPTGARLNSPMRSNMALHTTHPSHQHHLSHTKRRFGDVSRRWRWERPPRTARCRSWPVPDRVNRHMLTSRGRRPHMTRRCGRTWHSTRPTPAISTICHTRNADSVAYRAGGVGSARHKLRDVDLGRYPIG</sequence>
<evidence type="ECO:0000256" key="1">
    <source>
        <dbReference type="SAM" id="MobiDB-lite"/>
    </source>
</evidence>
<keyword evidence="3" id="KW-1185">Reference proteome</keyword>
<gene>
    <name evidence="2" type="ORF">BKA23_0422</name>
</gene>
<feature type="region of interest" description="Disordered" evidence="1">
    <location>
        <begin position="80"/>
        <end position="127"/>
    </location>
</feature>
<accession>A0A561E7Q7</accession>
<protein>
    <submittedName>
        <fullName evidence="2">Uncharacterized protein</fullName>
    </submittedName>
</protein>
<name>A0A561E7Q7_9MICO</name>
<dbReference type="EMBL" id="VIVQ01000001">
    <property type="protein sequence ID" value="TWE11642.1"/>
    <property type="molecule type" value="Genomic_DNA"/>
</dbReference>
<comment type="caution">
    <text evidence="2">The sequence shown here is derived from an EMBL/GenBank/DDBJ whole genome shotgun (WGS) entry which is preliminary data.</text>
</comment>
<dbReference type="AlphaFoldDB" id="A0A561E7Q7"/>
<evidence type="ECO:0000313" key="2">
    <source>
        <dbReference type="EMBL" id="TWE11642.1"/>
    </source>
</evidence>
<dbReference type="Proteomes" id="UP000318297">
    <property type="component" value="Unassembled WGS sequence"/>
</dbReference>
<proteinExistence type="predicted"/>
<evidence type="ECO:0000313" key="3">
    <source>
        <dbReference type="Proteomes" id="UP000318297"/>
    </source>
</evidence>
<reference evidence="2 3" key="1">
    <citation type="submission" date="2019-06" db="EMBL/GenBank/DDBJ databases">
        <title>Sequencing the genomes of 1000 actinobacteria strains.</title>
        <authorList>
            <person name="Klenk H.-P."/>
        </authorList>
    </citation>
    <scope>NUCLEOTIDE SEQUENCE [LARGE SCALE GENOMIC DNA]</scope>
    <source>
        <strain evidence="2 3">DSM 19560</strain>
    </source>
</reference>